<proteinExistence type="predicted"/>
<sequence length="162" mass="18224">MFLNKEVGLDDVMQIIAEKLEAGGSVTFNPKGTSMLPMLRDGDDTVVLSKPKGRLHLFDLPLYRRKDGSYVLHRVVNFGSDGSYTMCGDNQFAVEKGITDDDVIGVVTAFYRKGKPYTVDSMKYRAYLEFMFYSKPLRKVIASTVSRSKNAFSKLKTKKGKK</sequence>
<dbReference type="Proteomes" id="UP001490816">
    <property type="component" value="Unassembled WGS sequence"/>
</dbReference>
<accession>A0ABV1F878</accession>
<comment type="caution">
    <text evidence="1">The sequence shown here is derived from an EMBL/GenBank/DDBJ whole genome shotgun (WGS) entry which is preliminary data.</text>
</comment>
<reference evidence="1 2" key="1">
    <citation type="submission" date="2024-03" db="EMBL/GenBank/DDBJ databases">
        <title>Human intestinal bacterial collection.</title>
        <authorList>
            <person name="Pauvert C."/>
            <person name="Hitch T.C.A."/>
            <person name="Clavel T."/>
        </authorList>
    </citation>
    <scope>NUCLEOTIDE SEQUENCE [LARGE SCALE GENOMIC DNA]</scope>
    <source>
        <strain evidence="1 2">CLA-JM-H38</strain>
    </source>
</reference>
<dbReference type="RefSeq" id="WP_101106037.1">
    <property type="nucleotide sequence ID" value="NZ_JBBMEZ010000008.1"/>
</dbReference>
<organism evidence="1 2">
    <name type="scientific">Ruminococcoides intestinale</name>
    <dbReference type="NCBI Taxonomy" id="3133162"/>
    <lineage>
        <taxon>Bacteria</taxon>
        <taxon>Bacillati</taxon>
        <taxon>Bacillota</taxon>
        <taxon>Clostridia</taxon>
        <taxon>Eubacteriales</taxon>
        <taxon>Oscillospiraceae</taxon>
        <taxon>Ruminococcoides</taxon>
    </lineage>
</organism>
<name>A0ABV1F878_9FIRM</name>
<keyword evidence="2" id="KW-1185">Reference proteome</keyword>
<dbReference type="EMBL" id="JBBMEZ010000008">
    <property type="protein sequence ID" value="MEQ2469560.1"/>
    <property type="molecule type" value="Genomic_DNA"/>
</dbReference>
<evidence type="ECO:0000313" key="2">
    <source>
        <dbReference type="Proteomes" id="UP001490816"/>
    </source>
</evidence>
<gene>
    <name evidence="1" type="ORF">WMO39_04310</name>
</gene>
<dbReference type="CDD" id="cd06462">
    <property type="entry name" value="Peptidase_S24_S26"/>
    <property type="match status" value="1"/>
</dbReference>
<evidence type="ECO:0000313" key="1">
    <source>
        <dbReference type="EMBL" id="MEQ2469560.1"/>
    </source>
</evidence>
<protein>
    <submittedName>
        <fullName evidence="1">S24/S26 family peptidase</fullName>
    </submittedName>
</protein>